<dbReference type="InterPro" id="IPR005702">
    <property type="entry name" value="Wzc-like_C"/>
</dbReference>
<evidence type="ECO:0000256" key="5">
    <source>
        <dbReference type="ARBA" id="ARBA00011903"/>
    </source>
</evidence>
<comment type="similarity">
    <text evidence="2">Belongs to the CpsC/CapA family.</text>
</comment>
<evidence type="ECO:0000256" key="12">
    <source>
        <dbReference type="ARBA" id="ARBA00022840"/>
    </source>
</evidence>
<dbReference type="EC" id="2.7.10.2" evidence="5"/>
<feature type="domain" description="AAA" evidence="18">
    <location>
        <begin position="262"/>
        <end position="393"/>
    </location>
</feature>
<evidence type="ECO:0000313" key="19">
    <source>
        <dbReference type="EMBL" id="WBO64903.1"/>
    </source>
</evidence>
<dbReference type="InterPro" id="IPR003856">
    <property type="entry name" value="LPS_length_determ_N"/>
</dbReference>
<dbReference type="PANTHER" id="PTHR32309">
    <property type="entry name" value="TYROSINE-PROTEIN KINASE"/>
    <property type="match status" value="1"/>
</dbReference>
<dbReference type="SUPFAM" id="SSF52540">
    <property type="entry name" value="P-loop containing nucleoside triphosphate hydrolases"/>
    <property type="match status" value="1"/>
</dbReference>
<evidence type="ECO:0000256" key="3">
    <source>
        <dbReference type="ARBA" id="ARBA00007316"/>
    </source>
</evidence>
<organism evidence="19 20">
    <name type="scientific">Streptomyces camelliae</name>
    <dbReference type="NCBI Taxonomy" id="3004093"/>
    <lineage>
        <taxon>Bacteria</taxon>
        <taxon>Bacillati</taxon>
        <taxon>Actinomycetota</taxon>
        <taxon>Actinomycetes</taxon>
        <taxon>Kitasatosporales</taxon>
        <taxon>Streptomycetaceae</taxon>
        <taxon>Streptomyces</taxon>
    </lineage>
</organism>
<dbReference type="RefSeq" id="WP_270082541.1">
    <property type="nucleotide sequence ID" value="NZ_CP115300.1"/>
</dbReference>
<dbReference type="PANTHER" id="PTHR32309:SF13">
    <property type="entry name" value="FERRIC ENTEROBACTIN TRANSPORT PROTEIN FEPE"/>
    <property type="match status" value="1"/>
</dbReference>
<keyword evidence="15" id="KW-0829">Tyrosine-protein kinase</keyword>
<evidence type="ECO:0000256" key="8">
    <source>
        <dbReference type="ARBA" id="ARBA00022679"/>
    </source>
</evidence>
<evidence type="ECO:0000256" key="10">
    <source>
        <dbReference type="ARBA" id="ARBA00022741"/>
    </source>
</evidence>
<evidence type="ECO:0000256" key="13">
    <source>
        <dbReference type="ARBA" id="ARBA00022989"/>
    </source>
</evidence>
<gene>
    <name evidence="19" type="ORF">O1G22_19725</name>
</gene>
<evidence type="ECO:0000259" key="18">
    <source>
        <dbReference type="Pfam" id="PF13614"/>
    </source>
</evidence>
<dbReference type="InterPro" id="IPR025669">
    <property type="entry name" value="AAA_dom"/>
</dbReference>
<dbReference type="EMBL" id="CP115300">
    <property type="protein sequence ID" value="WBO64903.1"/>
    <property type="molecule type" value="Genomic_DNA"/>
</dbReference>
<evidence type="ECO:0000313" key="20">
    <source>
        <dbReference type="Proteomes" id="UP001212326"/>
    </source>
</evidence>
<sequence>MDLGGFLKALARRWLSVTALTLLGLGAGIAFTAYSTPRYQAGSQIFVSTRTASDITALNQGSAFSQARVQSYADIISSPLIAAPVVRQLGLDMTPAQLAGHISASVKLNTVLIDITVTDTSPARSAMIANFVAREASRQLVSLETPPGQKAAPVNIGITRNAQPPTTPISPKPLLNGAAGLLAGLVAGVALAVLRDTLDTTLHTSHALAEATRLATLGGIPYDKRAPGSPLAAGSAAYGARAEAFRLLRTNLQFAQVDRKPRVIMVTSALPGEGKTNTAANLALSLAETGGKVCLVDADLRNPCVAKNFGLVQDAGLTSVLIGQATADEVLQECGEHGLLVLTSGPMPPNPAELLSSDRMRQILEGLAESFDTVVVDSAPLLPVADTVGLAPAVDGTVLVVRARRTPAERAKAAVDALHSVNAPVLGAVLSMVTVKHKGYGYGYGYGYGQRPTEAKNLLAAPRKAEADKIGTAG</sequence>
<dbReference type="InterPro" id="IPR050445">
    <property type="entry name" value="Bact_polysacc_biosynth/exp"/>
</dbReference>
<keyword evidence="6" id="KW-1003">Cell membrane</keyword>
<accession>A0ABY7P6E2</accession>
<evidence type="ECO:0000256" key="1">
    <source>
        <dbReference type="ARBA" id="ARBA00004429"/>
    </source>
</evidence>
<evidence type="ECO:0000256" key="4">
    <source>
        <dbReference type="ARBA" id="ARBA00008883"/>
    </source>
</evidence>
<name>A0ABY7P6E2_9ACTN</name>
<keyword evidence="14" id="KW-0472">Membrane</keyword>
<protein>
    <recommendedName>
        <fullName evidence="5">non-specific protein-tyrosine kinase</fullName>
        <ecNumber evidence="5">2.7.10.2</ecNumber>
    </recommendedName>
</protein>
<evidence type="ECO:0000256" key="9">
    <source>
        <dbReference type="ARBA" id="ARBA00022692"/>
    </source>
</evidence>
<dbReference type="CDD" id="cd05387">
    <property type="entry name" value="BY-kinase"/>
    <property type="match status" value="1"/>
</dbReference>
<comment type="subcellular location">
    <subcellularLocation>
        <location evidence="1">Cell inner membrane</location>
        <topology evidence="1">Multi-pass membrane protein</topology>
    </subcellularLocation>
</comment>
<dbReference type="Pfam" id="PF13614">
    <property type="entry name" value="AAA_31"/>
    <property type="match status" value="1"/>
</dbReference>
<dbReference type="Gene3D" id="3.40.50.300">
    <property type="entry name" value="P-loop containing nucleotide triphosphate hydrolases"/>
    <property type="match status" value="1"/>
</dbReference>
<evidence type="ECO:0000256" key="16">
    <source>
        <dbReference type="ARBA" id="ARBA00051245"/>
    </source>
</evidence>
<reference evidence="19 20" key="1">
    <citation type="submission" date="2022-12" db="EMBL/GenBank/DDBJ databases">
        <authorList>
            <person name="Mo P."/>
        </authorList>
    </citation>
    <scope>NUCLEOTIDE SEQUENCE [LARGE SCALE GENOMIC DNA]</scope>
    <source>
        <strain evidence="19 20">HUAS 2-6</strain>
    </source>
</reference>
<keyword evidence="10" id="KW-0547">Nucleotide-binding</keyword>
<evidence type="ECO:0000256" key="6">
    <source>
        <dbReference type="ARBA" id="ARBA00022475"/>
    </source>
</evidence>
<dbReference type="Pfam" id="PF02706">
    <property type="entry name" value="Wzz"/>
    <property type="match status" value="1"/>
</dbReference>
<evidence type="ECO:0000256" key="11">
    <source>
        <dbReference type="ARBA" id="ARBA00022777"/>
    </source>
</evidence>
<comment type="similarity">
    <text evidence="4">Belongs to the etk/wzc family.</text>
</comment>
<evidence type="ECO:0000256" key="15">
    <source>
        <dbReference type="ARBA" id="ARBA00023137"/>
    </source>
</evidence>
<keyword evidence="20" id="KW-1185">Reference proteome</keyword>
<evidence type="ECO:0000259" key="17">
    <source>
        <dbReference type="Pfam" id="PF02706"/>
    </source>
</evidence>
<keyword evidence="12" id="KW-0067">ATP-binding</keyword>
<feature type="domain" description="Polysaccharide chain length determinant N-terminal" evidence="17">
    <location>
        <begin position="1"/>
        <end position="89"/>
    </location>
</feature>
<comment type="similarity">
    <text evidence="3">Belongs to the CpsD/CapB family.</text>
</comment>
<keyword evidence="11" id="KW-0418">Kinase</keyword>
<evidence type="ECO:0000256" key="14">
    <source>
        <dbReference type="ARBA" id="ARBA00023136"/>
    </source>
</evidence>
<keyword evidence="8 19" id="KW-0808">Transferase</keyword>
<keyword evidence="9" id="KW-0812">Transmembrane</keyword>
<evidence type="ECO:0000256" key="2">
    <source>
        <dbReference type="ARBA" id="ARBA00006683"/>
    </source>
</evidence>
<dbReference type="NCBIfam" id="TIGR01007">
    <property type="entry name" value="eps_fam"/>
    <property type="match status" value="1"/>
</dbReference>
<comment type="catalytic activity">
    <reaction evidence="16">
        <text>L-tyrosyl-[protein] + ATP = O-phospho-L-tyrosyl-[protein] + ADP + H(+)</text>
        <dbReference type="Rhea" id="RHEA:10596"/>
        <dbReference type="Rhea" id="RHEA-COMP:10136"/>
        <dbReference type="Rhea" id="RHEA-COMP:20101"/>
        <dbReference type="ChEBI" id="CHEBI:15378"/>
        <dbReference type="ChEBI" id="CHEBI:30616"/>
        <dbReference type="ChEBI" id="CHEBI:46858"/>
        <dbReference type="ChEBI" id="CHEBI:61978"/>
        <dbReference type="ChEBI" id="CHEBI:456216"/>
        <dbReference type="EC" id="2.7.10.2"/>
    </reaction>
</comment>
<keyword evidence="13" id="KW-1133">Transmembrane helix</keyword>
<keyword evidence="7" id="KW-0997">Cell inner membrane</keyword>
<dbReference type="GO" id="GO:0004715">
    <property type="term" value="F:non-membrane spanning protein tyrosine kinase activity"/>
    <property type="evidence" value="ECO:0007669"/>
    <property type="project" value="UniProtKB-EC"/>
</dbReference>
<proteinExistence type="inferred from homology"/>
<dbReference type="Proteomes" id="UP001212326">
    <property type="component" value="Chromosome"/>
</dbReference>
<dbReference type="InterPro" id="IPR027417">
    <property type="entry name" value="P-loop_NTPase"/>
</dbReference>
<evidence type="ECO:0000256" key="7">
    <source>
        <dbReference type="ARBA" id="ARBA00022519"/>
    </source>
</evidence>